<reference evidence="2 3" key="1">
    <citation type="submission" date="2023-10" db="EMBL/GenBank/DDBJ databases">
        <title>Chromosome-scale genome assembly provides insights into flower coloration mechanisms of Canna indica.</title>
        <authorList>
            <person name="Li C."/>
        </authorList>
    </citation>
    <scope>NUCLEOTIDE SEQUENCE [LARGE SCALE GENOMIC DNA]</scope>
    <source>
        <tissue evidence="2">Flower</tissue>
    </source>
</reference>
<feature type="domain" description="Poly(A) RNA polymerase mitochondrial-like central palm" evidence="1">
    <location>
        <begin position="22"/>
        <end position="158"/>
    </location>
</feature>
<evidence type="ECO:0000259" key="1">
    <source>
        <dbReference type="Pfam" id="PF22600"/>
    </source>
</evidence>
<evidence type="ECO:0000313" key="3">
    <source>
        <dbReference type="Proteomes" id="UP001327560"/>
    </source>
</evidence>
<dbReference type="PANTHER" id="PTHR12271">
    <property type="entry name" value="POLY A POLYMERASE CID PAP -RELATED"/>
    <property type="match status" value="1"/>
</dbReference>
<dbReference type="Proteomes" id="UP001327560">
    <property type="component" value="Chromosome 7"/>
</dbReference>
<sequence>MDYYYHSSTHSDRLGILGGCLIDVLAEIKPSESDRLKRLNAINQLDNCLRNVQTLRGAAVKPFGSFVSNLYTKWGDLDVSVQLDTTLGTSASKKVKNNALRHIKKALHAYGLTHNVQFIPNARVPLLIFQSNYYNVSFDVSINNHLGIMKSKIILWISQMDERFRDMVLLTKEWAKAQGINDPKCGTLNSYSLCLLIIFHFQTCENPILPPLKEIFHGNISDYVTGWTFISEQNIEDVCAANIRRFRPHRRRNQSSLAQLLVSFFHKFRNIRDLATEYAICTYTGGWERISSHAKWANKPHSILIEDPFEQPENAARAVGLRQLFEISDAFTDAYNKLSSSALQ</sequence>
<dbReference type="InterPro" id="IPR054708">
    <property type="entry name" value="MTPAP-like_central"/>
</dbReference>
<dbReference type="InterPro" id="IPR043519">
    <property type="entry name" value="NT_sf"/>
</dbReference>
<proteinExistence type="predicted"/>
<dbReference type="Pfam" id="PF22600">
    <property type="entry name" value="MTPAP-like_central"/>
    <property type="match status" value="1"/>
</dbReference>
<dbReference type="SUPFAM" id="SSF81301">
    <property type="entry name" value="Nucleotidyltransferase"/>
    <property type="match status" value="1"/>
</dbReference>
<name>A0AAQ3KUP3_9LILI</name>
<evidence type="ECO:0000313" key="2">
    <source>
        <dbReference type="EMBL" id="WOL14980.1"/>
    </source>
</evidence>
<keyword evidence="3" id="KW-1185">Reference proteome</keyword>
<dbReference type="Gene3D" id="3.30.460.10">
    <property type="entry name" value="Beta Polymerase, domain 2"/>
    <property type="match status" value="1"/>
</dbReference>
<dbReference type="PANTHER" id="PTHR12271:SF123">
    <property type="entry name" value="PROTEIN HESO1"/>
    <property type="match status" value="1"/>
</dbReference>
<dbReference type="Gene3D" id="1.10.1410.10">
    <property type="match status" value="1"/>
</dbReference>
<dbReference type="SUPFAM" id="SSF81631">
    <property type="entry name" value="PAP/OAS1 substrate-binding domain"/>
    <property type="match status" value="1"/>
</dbReference>
<dbReference type="GO" id="GO:0050265">
    <property type="term" value="F:RNA uridylyltransferase activity"/>
    <property type="evidence" value="ECO:0007669"/>
    <property type="project" value="TreeGrafter"/>
</dbReference>
<dbReference type="CDD" id="cd05402">
    <property type="entry name" value="NT_PAP_TUTase"/>
    <property type="match status" value="1"/>
</dbReference>
<protein>
    <submittedName>
        <fullName evidence="2">Protein HESO1 isoform X1</fullName>
    </submittedName>
</protein>
<accession>A0AAQ3KUP3</accession>
<dbReference type="GO" id="GO:0031123">
    <property type="term" value="P:RNA 3'-end processing"/>
    <property type="evidence" value="ECO:0007669"/>
    <property type="project" value="TreeGrafter"/>
</dbReference>
<organism evidence="2 3">
    <name type="scientific">Canna indica</name>
    <name type="common">Indian-shot</name>
    <dbReference type="NCBI Taxonomy" id="4628"/>
    <lineage>
        <taxon>Eukaryota</taxon>
        <taxon>Viridiplantae</taxon>
        <taxon>Streptophyta</taxon>
        <taxon>Embryophyta</taxon>
        <taxon>Tracheophyta</taxon>
        <taxon>Spermatophyta</taxon>
        <taxon>Magnoliopsida</taxon>
        <taxon>Liliopsida</taxon>
        <taxon>Zingiberales</taxon>
        <taxon>Cannaceae</taxon>
        <taxon>Canna</taxon>
    </lineage>
</organism>
<gene>
    <name evidence="2" type="ORF">Cni_G23761</name>
</gene>
<dbReference type="EMBL" id="CP136896">
    <property type="protein sequence ID" value="WOL14980.1"/>
    <property type="molecule type" value="Genomic_DNA"/>
</dbReference>
<dbReference type="AlphaFoldDB" id="A0AAQ3KUP3"/>